<organism evidence="1 2">
    <name type="scientific">Lithospermum erythrorhizon</name>
    <name type="common">Purple gromwell</name>
    <name type="synonym">Lithospermum officinale var. erythrorhizon</name>
    <dbReference type="NCBI Taxonomy" id="34254"/>
    <lineage>
        <taxon>Eukaryota</taxon>
        <taxon>Viridiplantae</taxon>
        <taxon>Streptophyta</taxon>
        <taxon>Embryophyta</taxon>
        <taxon>Tracheophyta</taxon>
        <taxon>Spermatophyta</taxon>
        <taxon>Magnoliopsida</taxon>
        <taxon>eudicotyledons</taxon>
        <taxon>Gunneridae</taxon>
        <taxon>Pentapetalae</taxon>
        <taxon>asterids</taxon>
        <taxon>lamiids</taxon>
        <taxon>Boraginales</taxon>
        <taxon>Boraginaceae</taxon>
        <taxon>Boraginoideae</taxon>
        <taxon>Lithospermeae</taxon>
        <taxon>Lithospermum</taxon>
    </lineage>
</organism>
<dbReference type="AlphaFoldDB" id="A0AAV3RV77"/>
<evidence type="ECO:0008006" key="3">
    <source>
        <dbReference type="Google" id="ProtNLM"/>
    </source>
</evidence>
<sequence length="80" mass="9123">MYQGELYRKSWDGSLLTCVSTEDVPKLLKEIHEGWCKSHIGARSLGIKKVVGPSTYELEHLDGNVVNRTWHASKLSNYYV</sequence>
<proteinExistence type="predicted"/>
<gene>
    <name evidence="1" type="ORF">LIER_32592</name>
</gene>
<accession>A0AAV3RV77</accession>
<name>A0AAV3RV77_LITER</name>
<protein>
    <recommendedName>
        <fullName evidence="3">Polyprotein</fullName>
    </recommendedName>
</protein>
<reference evidence="1 2" key="1">
    <citation type="submission" date="2024-01" db="EMBL/GenBank/DDBJ databases">
        <title>The complete chloroplast genome sequence of Lithospermum erythrorhizon: insights into the phylogenetic relationship among Boraginaceae species and the maternal lineages of purple gromwells.</title>
        <authorList>
            <person name="Okada T."/>
            <person name="Watanabe K."/>
        </authorList>
    </citation>
    <scope>NUCLEOTIDE SEQUENCE [LARGE SCALE GENOMIC DNA]</scope>
</reference>
<evidence type="ECO:0000313" key="2">
    <source>
        <dbReference type="Proteomes" id="UP001454036"/>
    </source>
</evidence>
<evidence type="ECO:0000313" key="1">
    <source>
        <dbReference type="EMBL" id="GAA0185304.1"/>
    </source>
</evidence>
<comment type="caution">
    <text evidence="1">The sequence shown here is derived from an EMBL/GenBank/DDBJ whole genome shotgun (WGS) entry which is preliminary data.</text>
</comment>
<dbReference type="EMBL" id="BAABME010012592">
    <property type="protein sequence ID" value="GAA0185304.1"/>
    <property type="molecule type" value="Genomic_DNA"/>
</dbReference>
<keyword evidence="2" id="KW-1185">Reference proteome</keyword>
<dbReference type="Proteomes" id="UP001454036">
    <property type="component" value="Unassembled WGS sequence"/>
</dbReference>